<dbReference type="AlphaFoldDB" id="A0A9X0B2H6"/>
<dbReference type="Gene3D" id="4.10.240.10">
    <property type="entry name" value="Zn(2)-C6 fungal-type DNA-binding domain"/>
    <property type="match status" value="1"/>
</dbReference>
<dbReference type="PANTHER" id="PTHR37534:SF49">
    <property type="entry name" value="LYSINE BIOSYNTHESIS REGULATORY PROTEIN LYS14"/>
    <property type="match status" value="1"/>
</dbReference>
<dbReference type="GO" id="GO:0045944">
    <property type="term" value="P:positive regulation of transcription by RNA polymerase II"/>
    <property type="evidence" value="ECO:0007669"/>
    <property type="project" value="TreeGrafter"/>
</dbReference>
<dbReference type="InterPro" id="IPR001138">
    <property type="entry name" value="Zn2Cys6_DnaBD"/>
</dbReference>
<dbReference type="InterPro" id="IPR036864">
    <property type="entry name" value="Zn2-C6_fun-type_DNA-bd_sf"/>
</dbReference>
<keyword evidence="3" id="KW-0238">DNA-binding</keyword>
<keyword evidence="2" id="KW-0805">Transcription regulation</keyword>
<evidence type="ECO:0000256" key="2">
    <source>
        <dbReference type="ARBA" id="ARBA00023015"/>
    </source>
</evidence>
<feature type="domain" description="Zn(2)-C6 fungal-type" evidence="6">
    <location>
        <begin position="18"/>
        <end position="46"/>
    </location>
</feature>
<dbReference type="Pfam" id="PF11951">
    <property type="entry name" value="Fungal_trans_2"/>
    <property type="match status" value="1"/>
</dbReference>
<dbReference type="Pfam" id="PF00172">
    <property type="entry name" value="Zn_clus"/>
    <property type="match status" value="1"/>
</dbReference>
<dbReference type="Proteomes" id="UP001147747">
    <property type="component" value="Unassembled WGS sequence"/>
</dbReference>
<dbReference type="GO" id="GO:0005634">
    <property type="term" value="C:nucleus"/>
    <property type="evidence" value="ECO:0007669"/>
    <property type="project" value="UniProtKB-SubCell"/>
</dbReference>
<dbReference type="PROSITE" id="PS00463">
    <property type="entry name" value="ZN2_CY6_FUNGAL_1"/>
    <property type="match status" value="1"/>
</dbReference>
<protein>
    <submittedName>
        <fullName evidence="7">Fungal-specific transcription factor domain-containing protein</fullName>
    </submittedName>
</protein>
<keyword evidence="8" id="KW-1185">Reference proteome</keyword>
<sequence length="711" mass="79817">MSKVTARSSQNRARSFGGCLTCRSRKVKCDEARPLCGQCSRASLVCGGYAARIRFIYYTFHSDWTVAATVAADDIGQCGGGRSRRVLFTEAERAAMSREILHQVDDDEIDKVLSELDSETHEFQANGLLVMGPFALFWANTALPEASVNHELPSEPSASMDFLYVAGDHDDICLTPTVDMDCTSSFGQIPGPFSLFAPFWSTYPDIHIDADPNYNISERLVAVNWSPMNNSQIALPSPLSFHVSLNIENDLEAPVSPTTHFLLRHYRAQAGKLFSPRRVHKSPWDIMHLPRVLSIFSELSVFNKSTHAETALFYGTLAVSAFNFDRLGLEQDGSSDYWWVFGERLRHKAKVELGRSFDTEISGGGKSKYKDILMAILTMVTISVSLWCHVVNGQQAEARSFLLNADMFICLRGIPKVNKSRKVKLLHQIYLFLRIIEESTYVFPQETQQRLSFSLPHNKMKFPSLRTHSLHVGRDLDEHCGGDLELGLFGAPGDEDCQQNFTLFGQIYGIPETLLSFISRISSLADEIGNLNNQSKGLTMTDELERRCRNLENEICSWSSDRDSVGDNIDDPILMSANRAFIPHLVVALHSAVIIFFYRRVRKLNSVLLQSYAEKAIVAIERTEKVKLGFSVVNTGIVWPVFIAAAETMNPDLQVRSSKLLRDCAKTSGLRNFDVAEGLLQDLWKRRRGHGNAEISWVDLVIERKLTLVLT</sequence>
<dbReference type="PANTHER" id="PTHR37534">
    <property type="entry name" value="TRANSCRIPTIONAL ACTIVATOR PROTEIN UGA3"/>
    <property type="match status" value="1"/>
</dbReference>
<organism evidence="7 8">
    <name type="scientific">Penicillium cosmopolitanum</name>
    <dbReference type="NCBI Taxonomy" id="1131564"/>
    <lineage>
        <taxon>Eukaryota</taxon>
        <taxon>Fungi</taxon>
        <taxon>Dikarya</taxon>
        <taxon>Ascomycota</taxon>
        <taxon>Pezizomycotina</taxon>
        <taxon>Eurotiomycetes</taxon>
        <taxon>Eurotiomycetidae</taxon>
        <taxon>Eurotiales</taxon>
        <taxon>Aspergillaceae</taxon>
        <taxon>Penicillium</taxon>
    </lineage>
</organism>
<dbReference type="SMART" id="SM00066">
    <property type="entry name" value="GAL4"/>
    <property type="match status" value="1"/>
</dbReference>
<dbReference type="CDD" id="cd00067">
    <property type="entry name" value="GAL4"/>
    <property type="match status" value="1"/>
</dbReference>
<keyword evidence="5" id="KW-0539">Nucleus</keyword>
<name>A0A9X0B2H6_9EURO</name>
<comment type="caution">
    <text evidence="7">The sequence shown here is derived from an EMBL/GenBank/DDBJ whole genome shotgun (WGS) entry which is preliminary data.</text>
</comment>
<dbReference type="OrthoDB" id="3477330at2759"/>
<evidence type="ECO:0000256" key="1">
    <source>
        <dbReference type="ARBA" id="ARBA00004123"/>
    </source>
</evidence>
<dbReference type="GO" id="GO:0000976">
    <property type="term" value="F:transcription cis-regulatory region binding"/>
    <property type="evidence" value="ECO:0007669"/>
    <property type="project" value="TreeGrafter"/>
</dbReference>
<dbReference type="GO" id="GO:0000981">
    <property type="term" value="F:DNA-binding transcription factor activity, RNA polymerase II-specific"/>
    <property type="evidence" value="ECO:0007669"/>
    <property type="project" value="InterPro"/>
</dbReference>
<dbReference type="GeneID" id="81371903"/>
<evidence type="ECO:0000259" key="6">
    <source>
        <dbReference type="PROSITE" id="PS50048"/>
    </source>
</evidence>
<evidence type="ECO:0000313" key="7">
    <source>
        <dbReference type="EMBL" id="KAJ5385745.1"/>
    </source>
</evidence>
<dbReference type="GO" id="GO:0008270">
    <property type="term" value="F:zinc ion binding"/>
    <property type="evidence" value="ECO:0007669"/>
    <property type="project" value="InterPro"/>
</dbReference>
<proteinExistence type="predicted"/>
<dbReference type="PROSITE" id="PS50048">
    <property type="entry name" value="ZN2_CY6_FUNGAL_2"/>
    <property type="match status" value="1"/>
</dbReference>
<gene>
    <name evidence="7" type="ORF">N7509_008286</name>
</gene>
<dbReference type="SUPFAM" id="SSF57701">
    <property type="entry name" value="Zn2/Cys6 DNA-binding domain"/>
    <property type="match status" value="1"/>
</dbReference>
<evidence type="ECO:0000256" key="4">
    <source>
        <dbReference type="ARBA" id="ARBA00023163"/>
    </source>
</evidence>
<reference evidence="7" key="1">
    <citation type="submission" date="2022-12" db="EMBL/GenBank/DDBJ databases">
        <authorList>
            <person name="Petersen C."/>
        </authorList>
    </citation>
    <scope>NUCLEOTIDE SEQUENCE</scope>
    <source>
        <strain evidence="7">IBT 29677</strain>
    </source>
</reference>
<dbReference type="EMBL" id="JAPZBU010000009">
    <property type="protein sequence ID" value="KAJ5385745.1"/>
    <property type="molecule type" value="Genomic_DNA"/>
</dbReference>
<reference evidence="7" key="2">
    <citation type="journal article" date="2023" name="IMA Fungus">
        <title>Comparative genomic study of the Penicillium genus elucidates a diverse pangenome and 15 lateral gene transfer events.</title>
        <authorList>
            <person name="Petersen C."/>
            <person name="Sorensen T."/>
            <person name="Nielsen M.R."/>
            <person name="Sondergaard T.E."/>
            <person name="Sorensen J.L."/>
            <person name="Fitzpatrick D.A."/>
            <person name="Frisvad J.C."/>
            <person name="Nielsen K.L."/>
        </authorList>
    </citation>
    <scope>NUCLEOTIDE SEQUENCE</scope>
    <source>
        <strain evidence="7">IBT 29677</strain>
    </source>
</reference>
<keyword evidence="4" id="KW-0804">Transcription</keyword>
<evidence type="ECO:0000256" key="3">
    <source>
        <dbReference type="ARBA" id="ARBA00023125"/>
    </source>
</evidence>
<comment type="subcellular location">
    <subcellularLocation>
        <location evidence="1">Nucleus</location>
    </subcellularLocation>
</comment>
<dbReference type="InterPro" id="IPR021858">
    <property type="entry name" value="Fun_TF"/>
</dbReference>
<accession>A0A9X0B2H6</accession>
<dbReference type="RefSeq" id="XP_056483543.1">
    <property type="nucleotide sequence ID" value="XM_056632923.1"/>
</dbReference>
<evidence type="ECO:0000256" key="5">
    <source>
        <dbReference type="ARBA" id="ARBA00023242"/>
    </source>
</evidence>
<evidence type="ECO:0000313" key="8">
    <source>
        <dbReference type="Proteomes" id="UP001147747"/>
    </source>
</evidence>